<evidence type="ECO:0000313" key="3">
    <source>
        <dbReference type="Proteomes" id="UP000823941"/>
    </source>
</evidence>
<dbReference type="EMBL" id="JAHIBW010000025">
    <property type="protein sequence ID" value="KAG7297955.1"/>
    <property type="molecule type" value="Genomic_DNA"/>
</dbReference>
<organism evidence="2 3">
    <name type="scientific">Plutella xylostella</name>
    <name type="common">Diamondback moth</name>
    <name type="synonym">Plutella maculipennis</name>
    <dbReference type="NCBI Taxonomy" id="51655"/>
    <lineage>
        <taxon>Eukaryota</taxon>
        <taxon>Metazoa</taxon>
        <taxon>Ecdysozoa</taxon>
        <taxon>Arthropoda</taxon>
        <taxon>Hexapoda</taxon>
        <taxon>Insecta</taxon>
        <taxon>Pterygota</taxon>
        <taxon>Neoptera</taxon>
        <taxon>Endopterygota</taxon>
        <taxon>Lepidoptera</taxon>
        <taxon>Glossata</taxon>
        <taxon>Ditrysia</taxon>
        <taxon>Yponomeutoidea</taxon>
        <taxon>Plutellidae</taxon>
        <taxon>Plutella</taxon>
    </lineage>
</organism>
<feature type="compositionally biased region" description="Low complexity" evidence="1">
    <location>
        <begin position="38"/>
        <end position="53"/>
    </location>
</feature>
<sequence length="53" mass="5862">MWLQQVARQVANDRGARGRSATLGYARADFPRPPSCPPESSQSQTSTSVERTR</sequence>
<feature type="region of interest" description="Disordered" evidence="1">
    <location>
        <begin position="1"/>
        <end position="53"/>
    </location>
</feature>
<proteinExistence type="predicted"/>
<name>A0ABQ7PY97_PLUXY</name>
<keyword evidence="3" id="KW-1185">Reference proteome</keyword>
<evidence type="ECO:0000256" key="1">
    <source>
        <dbReference type="SAM" id="MobiDB-lite"/>
    </source>
</evidence>
<dbReference type="Proteomes" id="UP000823941">
    <property type="component" value="Chromosome 25"/>
</dbReference>
<protein>
    <submittedName>
        <fullName evidence="2">Uncharacterized protein</fullName>
    </submittedName>
</protein>
<evidence type="ECO:0000313" key="2">
    <source>
        <dbReference type="EMBL" id="KAG7297955.1"/>
    </source>
</evidence>
<gene>
    <name evidence="2" type="ORF">JYU34_018709</name>
</gene>
<reference evidence="2 3" key="1">
    <citation type="submission" date="2021-06" db="EMBL/GenBank/DDBJ databases">
        <title>A haploid diamondback moth (Plutella xylostella L.) genome assembly resolves 31 chromosomes and identifies a diamide resistance mutation.</title>
        <authorList>
            <person name="Ward C.M."/>
            <person name="Perry K.D."/>
            <person name="Baker G."/>
            <person name="Powis K."/>
            <person name="Heckel D.G."/>
            <person name="Baxter S.W."/>
        </authorList>
    </citation>
    <scope>NUCLEOTIDE SEQUENCE [LARGE SCALE GENOMIC DNA]</scope>
    <source>
        <strain evidence="2 3">LV</strain>
        <tissue evidence="2">Single pupa</tissue>
    </source>
</reference>
<comment type="caution">
    <text evidence="2">The sequence shown here is derived from an EMBL/GenBank/DDBJ whole genome shotgun (WGS) entry which is preliminary data.</text>
</comment>
<accession>A0ABQ7PY97</accession>